<comment type="caution">
    <text evidence="2">The sequence shown here is derived from an EMBL/GenBank/DDBJ whole genome shotgun (WGS) entry which is preliminary data.</text>
</comment>
<reference evidence="2" key="1">
    <citation type="submission" date="2020-01" db="EMBL/GenBank/DDBJ databases">
        <authorList>
            <person name="Mishra B."/>
        </authorList>
    </citation>
    <scope>NUCLEOTIDE SEQUENCE [LARGE SCALE GENOMIC DNA]</scope>
</reference>
<dbReference type="AlphaFoldDB" id="A0A6D2HW49"/>
<keyword evidence="1" id="KW-0732">Signal</keyword>
<name>A0A6D2HW49_9BRAS</name>
<evidence type="ECO:0000313" key="3">
    <source>
        <dbReference type="Proteomes" id="UP000467841"/>
    </source>
</evidence>
<keyword evidence="3" id="KW-1185">Reference proteome</keyword>
<proteinExistence type="predicted"/>
<feature type="signal peptide" evidence="1">
    <location>
        <begin position="1"/>
        <end position="20"/>
    </location>
</feature>
<dbReference type="EMBL" id="CACVBM020000355">
    <property type="protein sequence ID" value="CAA7018189.1"/>
    <property type="molecule type" value="Genomic_DNA"/>
</dbReference>
<accession>A0A6D2HW49</accession>
<evidence type="ECO:0000313" key="2">
    <source>
        <dbReference type="EMBL" id="CAA7018189.1"/>
    </source>
</evidence>
<protein>
    <submittedName>
        <fullName evidence="2">Uncharacterized protein</fullName>
    </submittedName>
</protein>
<dbReference type="Proteomes" id="UP000467841">
    <property type="component" value="Unassembled WGS sequence"/>
</dbReference>
<sequence>MTDDLLLSWLLLLLLGLARGDTGSSRASMAPTFVNPFSVIYANSLAAMGFRCSMIKESREAKRSLLLSLTRLDVIMPKSADVLGTVVLSLYV</sequence>
<evidence type="ECO:0000256" key="1">
    <source>
        <dbReference type="SAM" id="SignalP"/>
    </source>
</evidence>
<gene>
    <name evidence="2" type="ORF">MERR_LOCUS5424</name>
</gene>
<feature type="chain" id="PRO_5025695647" evidence="1">
    <location>
        <begin position="21"/>
        <end position="92"/>
    </location>
</feature>
<organism evidence="2 3">
    <name type="scientific">Microthlaspi erraticum</name>
    <dbReference type="NCBI Taxonomy" id="1685480"/>
    <lineage>
        <taxon>Eukaryota</taxon>
        <taxon>Viridiplantae</taxon>
        <taxon>Streptophyta</taxon>
        <taxon>Embryophyta</taxon>
        <taxon>Tracheophyta</taxon>
        <taxon>Spermatophyta</taxon>
        <taxon>Magnoliopsida</taxon>
        <taxon>eudicotyledons</taxon>
        <taxon>Gunneridae</taxon>
        <taxon>Pentapetalae</taxon>
        <taxon>rosids</taxon>
        <taxon>malvids</taxon>
        <taxon>Brassicales</taxon>
        <taxon>Brassicaceae</taxon>
        <taxon>Coluteocarpeae</taxon>
        <taxon>Microthlaspi</taxon>
    </lineage>
</organism>